<evidence type="ECO:0000313" key="3">
    <source>
        <dbReference type="EMBL" id="KTC96081.1"/>
    </source>
</evidence>
<dbReference type="Pfam" id="PF00850">
    <property type="entry name" value="Hist_deacetyl"/>
    <property type="match status" value="1"/>
</dbReference>
<evidence type="ECO:0000313" key="4">
    <source>
        <dbReference type="Proteomes" id="UP000054773"/>
    </source>
</evidence>
<dbReference type="CDD" id="cd11599">
    <property type="entry name" value="HDAC_classII_2"/>
    <property type="match status" value="1"/>
</dbReference>
<dbReference type="AlphaFoldDB" id="A0A0W0TKE2"/>
<dbReference type="EMBL" id="LNYA01000030">
    <property type="protein sequence ID" value="KTC96081.1"/>
    <property type="molecule type" value="Genomic_DNA"/>
</dbReference>
<dbReference type="Proteomes" id="UP000054773">
    <property type="component" value="Unassembled WGS sequence"/>
</dbReference>
<dbReference type="InterPro" id="IPR000286">
    <property type="entry name" value="HDACs"/>
</dbReference>
<accession>A0A0W0TKE2</accession>
<dbReference type="RefSeq" id="WP_058527018.1">
    <property type="nucleotide sequence ID" value="NZ_CAAAHY010000007.1"/>
</dbReference>
<dbReference type="PANTHER" id="PTHR10625:SF10">
    <property type="entry name" value="HISTONE DEACETYLASE HDAC1"/>
    <property type="match status" value="1"/>
</dbReference>
<proteinExistence type="inferred from homology"/>
<comment type="caution">
    <text evidence="3">The sequence shown here is derived from an EMBL/GenBank/DDBJ whole genome shotgun (WGS) entry which is preliminary data.</text>
</comment>
<keyword evidence="3" id="KW-0378">Hydrolase</keyword>
<dbReference type="InterPro" id="IPR023801">
    <property type="entry name" value="His_deacetylse_dom"/>
</dbReference>
<dbReference type="Gene3D" id="3.40.800.20">
    <property type="entry name" value="Histone deacetylase domain"/>
    <property type="match status" value="1"/>
</dbReference>
<feature type="domain" description="Histone deacetylase" evidence="2">
    <location>
        <begin position="19"/>
        <end position="298"/>
    </location>
</feature>
<dbReference type="GO" id="GO:0004407">
    <property type="term" value="F:histone deacetylase activity"/>
    <property type="evidence" value="ECO:0007669"/>
    <property type="project" value="TreeGrafter"/>
</dbReference>
<organism evidence="3 4">
    <name type="scientific">Legionella erythra</name>
    <dbReference type="NCBI Taxonomy" id="448"/>
    <lineage>
        <taxon>Bacteria</taxon>
        <taxon>Pseudomonadati</taxon>
        <taxon>Pseudomonadota</taxon>
        <taxon>Gammaproteobacteria</taxon>
        <taxon>Legionellales</taxon>
        <taxon>Legionellaceae</taxon>
        <taxon>Legionella</taxon>
    </lineage>
</organism>
<reference evidence="3 4" key="1">
    <citation type="submission" date="2015-11" db="EMBL/GenBank/DDBJ databases">
        <title>Genomic analysis of 38 Legionella species identifies large and diverse effector repertoires.</title>
        <authorList>
            <person name="Burstein D."/>
            <person name="Amaro F."/>
            <person name="Zusman T."/>
            <person name="Lifshitz Z."/>
            <person name="Cohen O."/>
            <person name="Gilbert J.A."/>
            <person name="Pupko T."/>
            <person name="Shuman H.A."/>
            <person name="Segal G."/>
        </authorList>
    </citation>
    <scope>NUCLEOTIDE SEQUENCE [LARGE SCALE GENOMIC DNA]</scope>
    <source>
        <strain evidence="3 4">SE-32A-C8</strain>
    </source>
</reference>
<evidence type="ECO:0000259" key="2">
    <source>
        <dbReference type="Pfam" id="PF00850"/>
    </source>
</evidence>
<gene>
    <name evidence="3" type="primary">hdaH</name>
    <name evidence="3" type="ORF">Lery_1873</name>
</gene>
<name>A0A0W0TKE2_LEGER</name>
<dbReference type="InterPro" id="IPR037138">
    <property type="entry name" value="His_deacetylse_dom_sf"/>
</dbReference>
<dbReference type="InterPro" id="IPR023696">
    <property type="entry name" value="Ureohydrolase_dom_sf"/>
</dbReference>
<protein>
    <submittedName>
        <fullName evidence="3">Histone deacetylase-like amidohydrolase</fullName>
        <ecNumber evidence="3">3.5.1.-</ecNumber>
    </submittedName>
</protein>
<dbReference type="GO" id="GO:0016787">
    <property type="term" value="F:hydrolase activity"/>
    <property type="evidence" value="ECO:0007669"/>
    <property type="project" value="UniProtKB-KW"/>
</dbReference>
<comment type="similarity">
    <text evidence="1">Belongs to the histone deacetylase family.</text>
</comment>
<dbReference type="PRINTS" id="PR01270">
    <property type="entry name" value="HDASUPER"/>
</dbReference>
<dbReference type="SUPFAM" id="SSF52768">
    <property type="entry name" value="Arginase/deacetylase"/>
    <property type="match status" value="1"/>
</dbReference>
<dbReference type="OrthoDB" id="9808367at2"/>
<dbReference type="PATRIC" id="fig|448.7.peg.1962"/>
<sequence length="307" mass="34100">MIDIITHETCQLHDMGQFHPESPARIEAIMEVLQTSALPLQWHSARPIDSQWLYAAHAKAHVDHVLAASPRQGYKAVGPDALMNPFSLNAALHAAGSAIQAVDKIYQQQATHVFCLVRPPGHHAEYNQAMGFCFFNTIASGVIYAIKHYGVKRAAIVDFDVHHGNGTQHILKDKNEVLFCSSFQHPFYPFTPLVYNHPNLIHLPLAAGTSGEEYRLRFEEAILGPLQAFKPDIVFVSAGFDAHKRDPIGGLNLDEDDFYWLGHTLANLAANYCEDHIISVLEGGYHLEALADSTHSYLCGLYDGSRH</sequence>
<dbReference type="STRING" id="448.Lery_1873"/>
<dbReference type="GO" id="GO:0040029">
    <property type="term" value="P:epigenetic regulation of gene expression"/>
    <property type="evidence" value="ECO:0007669"/>
    <property type="project" value="TreeGrafter"/>
</dbReference>
<keyword evidence="4" id="KW-1185">Reference proteome</keyword>
<dbReference type="EC" id="3.5.1.-" evidence="3"/>
<dbReference type="PANTHER" id="PTHR10625">
    <property type="entry name" value="HISTONE DEACETYLASE HDAC1-RELATED"/>
    <property type="match status" value="1"/>
</dbReference>
<evidence type="ECO:0000256" key="1">
    <source>
        <dbReference type="ARBA" id="ARBA00005947"/>
    </source>
</evidence>